<evidence type="ECO:0000256" key="1">
    <source>
        <dbReference type="SAM" id="MobiDB-lite"/>
    </source>
</evidence>
<dbReference type="EMBL" id="JAMQCR010000001">
    <property type="protein sequence ID" value="MCM2533623.1"/>
    <property type="molecule type" value="Genomic_DNA"/>
</dbReference>
<dbReference type="Proteomes" id="UP001523262">
    <property type="component" value="Unassembled WGS sequence"/>
</dbReference>
<dbReference type="InterPro" id="IPR010897">
    <property type="entry name" value="Spore_II_P"/>
</dbReference>
<organism evidence="2 3">
    <name type="scientific">Neobacillus pocheonensis</name>
    <dbReference type="NCBI Taxonomy" id="363869"/>
    <lineage>
        <taxon>Bacteria</taxon>
        <taxon>Bacillati</taxon>
        <taxon>Bacillota</taxon>
        <taxon>Bacilli</taxon>
        <taxon>Bacillales</taxon>
        <taxon>Bacillaceae</taxon>
        <taxon>Neobacillus</taxon>
    </lineage>
</organism>
<feature type="region of interest" description="Disordered" evidence="1">
    <location>
        <begin position="1"/>
        <end position="33"/>
    </location>
</feature>
<gene>
    <name evidence="2" type="ORF">NDK43_16035</name>
</gene>
<name>A0ABT0WBJ7_9BACI</name>
<feature type="compositionally biased region" description="Low complexity" evidence="1">
    <location>
        <begin position="12"/>
        <end position="29"/>
    </location>
</feature>
<keyword evidence="3" id="KW-1185">Reference proteome</keyword>
<dbReference type="Pfam" id="PF07454">
    <property type="entry name" value="SpoIIP"/>
    <property type="match status" value="1"/>
</dbReference>
<evidence type="ECO:0000313" key="3">
    <source>
        <dbReference type="Proteomes" id="UP001523262"/>
    </source>
</evidence>
<evidence type="ECO:0000313" key="2">
    <source>
        <dbReference type="EMBL" id="MCM2533623.1"/>
    </source>
</evidence>
<proteinExistence type="predicted"/>
<accession>A0ABT0WBJ7</accession>
<protein>
    <submittedName>
        <fullName evidence="2">Stage II sporulation protein P</fullName>
    </submittedName>
</protein>
<sequence length="122" mass="13132">MKAKRRAQNGLQNNDSNQTDTTTPPGQTTDGKKTVYIYHTHSWESYLPLLQQTSSSSPDDAVSSNNTANVVGVGDMLAKDLAAKGIGSEHSTIDATAKLQEKGWNYNNAYQYSRGGRAGSHG</sequence>
<comment type="caution">
    <text evidence="2">The sequence shown here is derived from an EMBL/GenBank/DDBJ whole genome shotgun (WGS) entry which is preliminary data.</text>
</comment>
<reference evidence="2 3" key="1">
    <citation type="submission" date="2022-06" db="EMBL/GenBank/DDBJ databases">
        <authorList>
            <person name="Jeon C.O."/>
        </authorList>
    </citation>
    <scope>NUCLEOTIDE SEQUENCE [LARGE SCALE GENOMIC DNA]</scope>
    <source>
        <strain evidence="2 3">KCTC 13943</strain>
    </source>
</reference>